<feature type="domain" description="Ig-like" evidence="3">
    <location>
        <begin position="371"/>
        <end position="459"/>
    </location>
</feature>
<dbReference type="PANTHER" id="PTHR13817">
    <property type="entry name" value="TITIN"/>
    <property type="match status" value="1"/>
</dbReference>
<dbReference type="FunFam" id="2.60.40.10:FF:000107">
    <property type="entry name" value="Myosin, light chain kinase a"/>
    <property type="match status" value="1"/>
</dbReference>
<keyword evidence="1" id="KW-0677">Repeat</keyword>
<sequence>MRRGRTSALPPSWCKVTGPPQIIEKPELIKVSVGDPVSLDCKVTGSPELRVKWMKDGRELQSIRQHKLIFENSISSLKIQTAQREDEGEYVFEVANHISSCTCKVKVIVLVIPPSFIKPLADMQEILGSFVQICCKISGSLPISVEWQKNGTKISSGVKHKLIHPEPQVSSSLTSFVLLSSEPPSFVMLPESQAALPNATVRFKATFKGTPPFTVKWFKEDTELMTGPTCFTGLDGLSCFLELYSVAVTQSGVYSCQVSNDAGSVRCSADLAVKEPPEFVLKLPAVKFVKQGESLRLECKVSGTAPLNMTWYKHDTKVTDGGNYRMSFADLVAVLELLSASFDDDGVYTCEAQNDAGSVSCSTTLTVKDPPSFVKVPQPVEGLKGKDVSLYCEMSGTAPFQITWFKDRKPLMESRKYKMVSEGSSATLHVIGIEASDAGEYECKVSNSVGSDTCQSSVKLREPPSFVKKLSNMTVILGEEVTLVATVKGSEPITVSWVQDKDHILRDGDNRKITFENNKLALKVFKADATTAGRYTCQLRNDAGSVECFANLTVLGL</sequence>
<feature type="domain" description="Ig-like" evidence="3">
    <location>
        <begin position="464"/>
        <end position="553"/>
    </location>
</feature>
<dbReference type="Ensembl" id="ENSSPAT00000030601.1">
    <property type="protein sequence ID" value="ENSSPAP00000030109.1"/>
    <property type="gene ID" value="ENSSPAG00000022623.1"/>
</dbReference>
<proteinExistence type="predicted"/>
<feature type="domain" description="Ig-like" evidence="3">
    <location>
        <begin position="184"/>
        <end position="272"/>
    </location>
</feature>
<name>A0A3B5BGY4_9TELE</name>
<dbReference type="FunFam" id="2.60.40.10:FF:000022">
    <property type="entry name" value="Cardiac titin"/>
    <property type="match status" value="4"/>
</dbReference>
<reference evidence="4" key="1">
    <citation type="submission" date="2023-09" db="UniProtKB">
        <authorList>
            <consortium name="Ensembl"/>
        </authorList>
    </citation>
    <scope>IDENTIFICATION</scope>
</reference>
<dbReference type="InterPro" id="IPR050964">
    <property type="entry name" value="Striated_Muscle_Regulatory"/>
</dbReference>
<organism evidence="4">
    <name type="scientific">Stegastes partitus</name>
    <name type="common">bicolor damselfish</name>
    <dbReference type="NCBI Taxonomy" id="144197"/>
    <lineage>
        <taxon>Eukaryota</taxon>
        <taxon>Metazoa</taxon>
        <taxon>Chordata</taxon>
        <taxon>Craniata</taxon>
        <taxon>Vertebrata</taxon>
        <taxon>Euteleostomi</taxon>
        <taxon>Actinopterygii</taxon>
        <taxon>Neopterygii</taxon>
        <taxon>Teleostei</taxon>
        <taxon>Neoteleostei</taxon>
        <taxon>Acanthomorphata</taxon>
        <taxon>Ovalentaria</taxon>
        <taxon>Pomacentridae</taxon>
        <taxon>Stegastes</taxon>
    </lineage>
</organism>
<dbReference type="GO" id="GO:0055013">
    <property type="term" value="P:cardiac muscle cell development"/>
    <property type="evidence" value="ECO:0007669"/>
    <property type="project" value="UniProtKB-ARBA"/>
</dbReference>
<feature type="domain" description="Ig-like" evidence="3">
    <location>
        <begin position="20"/>
        <end position="108"/>
    </location>
</feature>
<dbReference type="InterPro" id="IPR003599">
    <property type="entry name" value="Ig_sub"/>
</dbReference>
<dbReference type="InterPro" id="IPR003598">
    <property type="entry name" value="Ig_sub2"/>
</dbReference>
<dbReference type="PROSITE" id="PS50835">
    <property type="entry name" value="IG_LIKE"/>
    <property type="match status" value="6"/>
</dbReference>
<feature type="domain" description="Ig-like" evidence="3">
    <location>
        <begin position="277"/>
        <end position="366"/>
    </location>
</feature>
<dbReference type="GO" id="GO:0003007">
    <property type="term" value="P:heart morphogenesis"/>
    <property type="evidence" value="ECO:0007669"/>
    <property type="project" value="UniProtKB-ARBA"/>
</dbReference>
<evidence type="ECO:0000313" key="4">
    <source>
        <dbReference type="Ensembl" id="ENSSPAP00000030109.1"/>
    </source>
</evidence>
<dbReference type="SMART" id="SM00409">
    <property type="entry name" value="IG"/>
    <property type="match status" value="5"/>
</dbReference>
<protein>
    <recommendedName>
        <fullName evidence="3">Ig-like domain-containing protein</fullName>
    </recommendedName>
</protein>
<dbReference type="Pfam" id="PF07679">
    <property type="entry name" value="I-set"/>
    <property type="match status" value="5"/>
</dbReference>
<dbReference type="GeneTree" id="ENSGT01110000267173"/>
<evidence type="ECO:0000259" key="3">
    <source>
        <dbReference type="PROSITE" id="PS50835"/>
    </source>
</evidence>
<dbReference type="STRING" id="144197.ENSSPAP00000030109"/>
<dbReference type="InterPro" id="IPR013783">
    <property type="entry name" value="Ig-like_fold"/>
</dbReference>
<feature type="domain" description="Ig-like" evidence="3">
    <location>
        <begin position="114"/>
        <end position="151"/>
    </location>
</feature>
<dbReference type="InterPro" id="IPR013098">
    <property type="entry name" value="Ig_I-set"/>
</dbReference>
<accession>A0A3B5BGY4</accession>
<evidence type="ECO:0000256" key="1">
    <source>
        <dbReference type="ARBA" id="ARBA00022737"/>
    </source>
</evidence>
<dbReference type="InterPro" id="IPR007110">
    <property type="entry name" value="Ig-like_dom"/>
</dbReference>
<dbReference type="PANTHER" id="PTHR13817:SF151">
    <property type="entry name" value="TITIN"/>
    <property type="match status" value="1"/>
</dbReference>
<dbReference type="SUPFAM" id="SSF48726">
    <property type="entry name" value="Immunoglobulin"/>
    <property type="match status" value="6"/>
</dbReference>
<keyword evidence="2" id="KW-0393">Immunoglobulin domain</keyword>
<dbReference type="InterPro" id="IPR036179">
    <property type="entry name" value="Ig-like_dom_sf"/>
</dbReference>
<dbReference type="AlphaFoldDB" id="A0A3B5BGY4"/>
<evidence type="ECO:0000256" key="2">
    <source>
        <dbReference type="ARBA" id="ARBA00023319"/>
    </source>
</evidence>
<dbReference type="CDD" id="cd00096">
    <property type="entry name" value="Ig"/>
    <property type="match status" value="1"/>
</dbReference>
<dbReference type="Gene3D" id="2.60.40.10">
    <property type="entry name" value="Immunoglobulins"/>
    <property type="match status" value="6"/>
</dbReference>
<dbReference type="SMART" id="SM00408">
    <property type="entry name" value="IGc2"/>
    <property type="match status" value="5"/>
</dbReference>